<feature type="region of interest" description="Disordered" evidence="1">
    <location>
        <begin position="497"/>
        <end position="516"/>
    </location>
</feature>
<dbReference type="Proteomes" id="UP001362899">
    <property type="component" value="Unassembled WGS sequence"/>
</dbReference>
<dbReference type="SMART" id="SM00355">
    <property type="entry name" value="ZnF_C2H2"/>
    <property type="match status" value="2"/>
</dbReference>
<evidence type="ECO:0000259" key="2">
    <source>
        <dbReference type="SMART" id="SM00355"/>
    </source>
</evidence>
<organism evidence="3 4">
    <name type="scientific">Starmerella bacillaris</name>
    <name type="common">Yeast</name>
    <name type="synonym">Candida zemplinina</name>
    <dbReference type="NCBI Taxonomy" id="1247836"/>
    <lineage>
        <taxon>Eukaryota</taxon>
        <taxon>Fungi</taxon>
        <taxon>Dikarya</taxon>
        <taxon>Ascomycota</taxon>
        <taxon>Saccharomycotina</taxon>
        <taxon>Dipodascomycetes</taxon>
        <taxon>Dipodascales</taxon>
        <taxon>Trichomonascaceae</taxon>
        <taxon>Starmerella</taxon>
    </lineage>
</organism>
<keyword evidence="4" id="KW-1185">Reference proteome</keyword>
<gene>
    <name evidence="3" type="ORF">DASB73_039080</name>
</gene>
<feature type="region of interest" description="Disordered" evidence="1">
    <location>
        <begin position="1"/>
        <end position="20"/>
    </location>
</feature>
<dbReference type="AlphaFoldDB" id="A0AAV5RN37"/>
<feature type="compositionally biased region" description="Polar residues" evidence="1">
    <location>
        <begin position="1"/>
        <end position="11"/>
    </location>
</feature>
<feature type="region of interest" description="Disordered" evidence="1">
    <location>
        <begin position="221"/>
        <end position="273"/>
    </location>
</feature>
<reference evidence="3 4" key="1">
    <citation type="journal article" date="2023" name="Elife">
        <title>Identification of key yeast species and microbe-microbe interactions impacting larval growth of Drosophila in the wild.</title>
        <authorList>
            <person name="Mure A."/>
            <person name="Sugiura Y."/>
            <person name="Maeda R."/>
            <person name="Honda K."/>
            <person name="Sakurai N."/>
            <person name="Takahashi Y."/>
            <person name="Watada M."/>
            <person name="Katoh T."/>
            <person name="Gotoh A."/>
            <person name="Gotoh Y."/>
            <person name="Taniguchi I."/>
            <person name="Nakamura K."/>
            <person name="Hayashi T."/>
            <person name="Katayama T."/>
            <person name="Uemura T."/>
            <person name="Hattori Y."/>
        </authorList>
    </citation>
    <scope>NUCLEOTIDE SEQUENCE [LARGE SCALE GENOMIC DNA]</scope>
    <source>
        <strain evidence="3 4">SB-73</strain>
    </source>
</reference>
<evidence type="ECO:0000256" key="1">
    <source>
        <dbReference type="SAM" id="MobiDB-lite"/>
    </source>
</evidence>
<feature type="compositionally biased region" description="Low complexity" evidence="1">
    <location>
        <begin position="228"/>
        <end position="257"/>
    </location>
</feature>
<sequence>MELRYTNSPCSEGNPGVRKDGVQYGSSQPAFSPGSSVQLSESIETNVAKTTSDSTVHASVKTEIQVSAMEIQKHTSHMPQNIPNSTAYGPTSAINSLEPFLALNPYNRPGSNSSTVTTSLNTQNSPNSHNNLNSPNSPYCWFIPVPSGISDAPYAYRCIPAITGVFSKDCAGIEVANQQVSAASSLKLEQNQVPISSQTFSTGESIEDVDFNERSIATTLAGLRNDTSRSASRSGSQSGSRSASQAPSQSASRSASPLNPVISNAPGNSNSTANLLTAGEEHELKLLMGKLIQKNNRNRAAYRVSQPSLTTDIEVNSELDTRNRVLRSAVQDSTIGNQQRMNSSIPNALSHDYPDSRADINGCKCMNSGQHAKSQSCTCNETDRKHEQTQNQYQAPVPVKAQVQVQVQVHEKSNDAEDRPFICELDGIWGGTCLQTFKRPYDLQRHKETVHGMGARNHTCRRCSPPRNFSRQDSLDRHQRKLHGVYGVQEIETAGISKSVERKPKAMQSVQSGSSA</sequence>
<dbReference type="InterPro" id="IPR013087">
    <property type="entry name" value="Znf_C2H2_type"/>
</dbReference>
<evidence type="ECO:0000313" key="3">
    <source>
        <dbReference type="EMBL" id="GMM52945.1"/>
    </source>
</evidence>
<feature type="compositionally biased region" description="Polar residues" evidence="1">
    <location>
        <begin position="261"/>
        <end position="273"/>
    </location>
</feature>
<feature type="compositionally biased region" description="Low complexity" evidence="1">
    <location>
        <begin position="111"/>
        <end position="133"/>
    </location>
</feature>
<proteinExistence type="predicted"/>
<feature type="region of interest" description="Disordered" evidence="1">
    <location>
        <begin position="108"/>
        <end position="133"/>
    </location>
</feature>
<accession>A0AAV5RN37</accession>
<feature type="domain" description="C2H2-type" evidence="2">
    <location>
        <begin position="458"/>
        <end position="483"/>
    </location>
</feature>
<dbReference type="EMBL" id="BTGC01000008">
    <property type="protein sequence ID" value="GMM52945.1"/>
    <property type="molecule type" value="Genomic_DNA"/>
</dbReference>
<comment type="caution">
    <text evidence="3">The sequence shown here is derived from an EMBL/GenBank/DDBJ whole genome shotgun (WGS) entry which is preliminary data.</text>
</comment>
<name>A0AAV5RN37_STABA</name>
<feature type="domain" description="C2H2-type" evidence="2">
    <location>
        <begin position="421"/>
        <end position="451"/>
    </location>
</feature>
<dbReference type="Gene3D" id="3.30.160.60">
    <property type="entry name" value="Classic Zinc Finger"/>
    <property type="match status" value="1"/>
</dbReference>
<evidence type="ECO:0000313" key="4">
    <source>
        <dbReference type="Proteomes" id="UP001362899"/>
    </source>
</evidence>
<protein>
    <recommendedName>
        <fullName evidence="2">C2H2-type domain-containing protein</fullName>
    </recommendedName>
</protein>